<dbReference type="Pfam" id="PF13847">
    <property type="entry name" value="Methyltransf_31"/>
    <property type="match status" value="1"/>
</dbReference>
<dbReference type="PANTHER" id="PTHR43464">
    <property type="entry name" value="METHYLTRANSFERASE"/>
    <property type="match status" value="1"/>
</dbReference>
<dbReference type="GO" id="GO:0008168">
    <property type="term" value="F:methyltransferase activity"/>
    <property type="evidence" value="ECO:0007669"/>
    <property type="project" value="UniProtKB-KW"/>
</dbReference>
<organism evidence="2 3">
    <name type="scientific">Stigmatella ashevillensis</name>
    <dbReference type="NCBI Taxonomy" id="2995309"/>
    <lineage>
        <taxon>Bacteria</taxon>
        <taxon>Pseudomonadati</taxon>
        <taxon>Myxococcota</taxon>
        <taxon>Myxococcia</taxon>
        <taxon>Myxococcales</taxon>
        <taxon>Cystobacterineae</taxon>
        <taxon>Archangiaceae</taxon>
        <taxon>Stigmatella</taxon>
    </lineage>
</organism>
<evidence type="ECO:0000259" key="1">
    <source>
        <dbReference type="Pfam" id="PF13847"/>
    </source>
</evidence>
<name>A0ABT5D9H0_9BACT</name>
<keyword evidence="2" id="KW-0808">Transferase</keyword>
<dbReference type="RefSeq" id="WP_272139673.1">
    <property type="nucleotide sequence ID" value="NZ_JAQNDM010000002.1"/>
</dbReference>
<gene>
    <name evidence="2" type="ORF">POL68_17735</name>
</gene>
<dbReference type="Proteomes" id="UP001221838">
    <property type="component" value="Unassembled WGS sequence"/>
</dbReference>
<evidence type="ECO:0000313" key="3">
    <source>
        <dbReference type="Proteomes" id="UP001221838"/>
    </source>
</evidence>
<dbReference type="Gene3D" id="3.40.50.150">
    <property type="entry name" value="Vaccinia Virus protein VP39"/>
    <property type="match status" value="1"/>
</dbReference>
<comment type="caution">
    <text evidence="2">The sequence shown here is derived from an EMBL/GenBank/DDBJ whole genome shotgun (WGS) entry which is preliminary data.</text>
</comment>
<keyword evidence="2" id="KW-0489">Methyltransferase</keyword>
<dbReference type="CDD" id="cd02440">
    <property type="entry name" value="AdoMet_MTases"/>
    <property type="match status" value="1"/>
</dbReference>
<dbReference type="InterPro" id="IPR029063">
    <property type="entry name" value="SAM-dependent_MTases_sf"/>
</dbReference>
<feature type="domain" description="Methyltransferase" evidence="1">
    <location>
        <begin position="56"/>
        <end position="169"/>
    </location>
</feature>
<proteinExistence type="predicted"/>
<dbReference type="GO" id="GO:0032259">
    <property type="term" value="P:methylation"/>
    <property type="evidence" value="ECO:0007669"/>
    <property type="project" value="UniProtKB-KW"/>
</dbReference>
<accession>A0ABT5D9H0</accession>
<keyword evidence="3" id="KW-1185">Reference proteome</keyword>
<evidence type="ECO:0000313" key="2">
    <source>
        <dbReference type="EMBL" id="MDC0710322.1"/>
    </source>
</evidence>
<protein>
    <submittedName>
        <fullName evidence="2">Class I SAM-dependent methyltransferase</fullName>
    </submittedName>
</protein>
<reference evidence="2 3" key="1">
    <citation type="submission" date="2022-11" db="EMBL/GenBank/DDBJ databases">
        <title>Minimal conservation of predation-associated metabolite biosynthetic gene clusters underscores biosynthetic potential of Myxococcota including descriptions for ten novel species: Archangium lansinium sp. nov., Myxococcus landrumus sp. nov., Nannocystis bai.</title>
        <authorList>
            <person name="Ahearne A."/>
            <person name="Stevens C."/>
            <person name="Dowd S."/>
        </authorList>
    </citation>
    <scope>NUCLEOTIDE SEQUENCE [LARGE SCALE GENOMIC DNA]</scope>
    <source>
        <strain evidence="2 3">NCWAL01</strain>
    </source>
</reference>
<sequence length="292" mass="32579">MRSKRWASEAEFFDRLAESQLGKIPWMDPAILQRYSGRLRPWFNKEFRFESLGDLSGQHVLDVGCGDGSNSVLLASRGARVTGIDISPRSIELATERARRAGVQDRVVFHCSPLELATFPENTFDVIWGDGILHHLIPELEGVLSQLERWAKPGARVVFSEPLSLSPMLRRLRSHIPIHEGATPDERPLESAELNLILQRLPGTRMRHFSLLSWFNRFVMKGTTYERASSVRRFATELLHAADYALLSLPGFKNMGGMVVLTSQVSKAAGAGQAEPAPELAPEPLRRVEACG</sequence>
<dbReference type="SUPFAM" id="SSF53335">
    <property type="entry name" value="S-adenosyl-L-methionine-dependent methyltransferases"/>
    <property type="match status" value="1"/>
</dbReference>
<dbReference type="EMBL" id="JAQNDM010000002">
    <property type="protein sequence ID" value="MDC0710322.1"/>
    <property type="molecule type" value="Genomic_DNA"/>
</dbReference>
<dbReference type="InterPro" id="IPR025714">
    <property type="entry name" value="Methyltranfer_dom"/>
</dbReference>